<feature type="chain" id="PRO_5013380027" description="Prolyl 4-hydroxylase alpha subunit domain-containing protein" evidence="2">
    <location>
        <begin position="16"/>
        <end position="293"/>
    </location>
</feature>
<dbReference type="Proteomes" id="UP000037460">
    <property type="component" value="Unassembled WGS sequence"/>
</dbReference>
<name>A0A0M0KAP9_9EUKA</name>
<keyword evidence="4" id="KW-1185">Reference proteome</keyword>
<comment type="caution">
    <text evidence="3">The sequence shown here is derived from an EMBL/GenBank/DDBJ whole genome shotgun (WGS) entry which is preliminary data.</text>
</comment>
<sequence>MIMAALAALAAPDLAAPVTGAGSRLSASPNIWLTHDFLSPAAVEHLISKVPKDEAAYFPCIGQVEEFDSKRCTHVAVAGDEILEAALAKVEHTWNVDVAKLREGGLPIIRYLPGAPAVGKHGDEDRHGVVPNATLVMYLTGSSGSGKPGQTVFPEANVAVSPKPGSVLSFQNVDESGERHPNGRHLVSAVPKDATGDRLVVQIPITHGAQGTRPFAYPEHVSGNKKPGEHEFLHGKDEQKAAGQAALAAGLGIAIAYMAAKAGKFDAADVDALTETAKATGKFAEADFAAKAD</sequence>
<dbReference type="Gene3D" id="2.60.120.620">
    <property type="entry name" value="q2cbj1_9rhob like domain"/>
    <property type="match status" value="1"/>
</dbReference>
<dbReference type="EMBL" id="JWZX01000722">
    <property type="protein sequence ID" value="KOO35874.1"/>
    <property type="molecule type" value="Genomic_DNA"/>
</dbReference>
<reference evidence="4" key="1">
    <citation type="journal article" date="2015" name="PLoS Genet.">
        <title>Genome Sequence and Transcriptome Analyses of Chrysochromulina tobin: Metabolic Tools for Enhanced Algal Fitness in the Prominent Order Prymnesiales (Haptophyceae).</title>
        <authorList>
            <person name="Hovde B.T."/>
            <person name="Deodato C.R."/>
            <person name="Hunsperger H.M."/>
            <person name="Ryken S.A."/>
            <person name="Yost W."/>
            <person name="Jha R.K."/>
            <person name="Patterson J."/>
            <person name="Monnat R.J. Jr."/>
            <person name="Barlow S.B."/>
            <person name="Starkenburg S.R."/>
            <person name="Cattolico R.A."/>
        </authorList>
    </citation>
    <scope>NUCLEOTIDE SEQUENCE</scope>
    <source>
        <strain evidence="4">CCMP291</strain>
    </source>
</reference>
<organism evidence="3 4">
    <name type="scientific">Chrysochromulina tobinii</name>
    <dbReference type="NCBI Taxonomy" id="1460289"/>
    <lineage>
        <taxon>Eukaryota</taxon>
        <taxon>Haptista</taxon>
        <taxon>Haptophyta</taxon>
        <taxon>Prymnesiophyceae</taxon>
        <taxon>Prymnesiales</taxon>
        <taxon>Chrysochromulinaceae</taxon>
        <taxon>Chrysochromulina</taxon>
    </lineage>
</organism>
<gene>
    <name evidence="3" type="ORF">Ctob_015214</name>
</gene>
<evidence type="ECO:0000313" key="4">
    <source>
        <dbReference type="Proteomes" id="UP000037460"/>
    </source>
</evidence>
<dbReference type="AlphaFoldDB" id="A0A0M0KAP9"/>
<proteinExistence type="predicted"/>
<dbReference type="OrthoDB" id="10407454at2759"/>
<evidence type="ECO:0008006" key="5">
    <source>
        <dbReference type="Google" id="ProtNLM"/>
    </source>
</evidence>
<accession>A0A0M0KAP9</accession>
<evidence type="ECO:0000256" key="2">
    <source>
        <dbReference type="SAM" id="SignalP"/>
    </source>
</evidence>
<evidence type="ECO:0000313" key="3">
    <source>
        <dbReference type="EMBL" id="KOO35874.1"/>
    </source>
</evidence>
<protein>
    <recommendedName>
        <fullName evidence="5">Prolyl 4-hydroxylase alpha subunit domain-containing protein</fullName>
    </recommendedName>
</protein>
<keyword evidence="2" id="KW-0732">Signal</keyword>
<evidence type="ECO:0000256" key="1">
    <source>
        <dbReference type="SAM" id="MobiDB-lite"/>
    </source>
</evidence>
<feature type="signal peptide" evidence="2">
    <location>
        <begin position="1"/>
        <end position="15"/>
    </location>
</feature>
<feature type="region of interest" description="Disordered" evidence="1">
    <location>
        <begin position="210"/>
        <end position="230"/>
    </location>
</feature>